<dbReference type="Proteomes" id="UP000326924">
    <property type="component" value="Unassembled WGS sequence"/>
</dbReference>
<protein>
    <submittedName>
        <fullName evidence="4">Isochorismatase hydrolase</fullName>
    </submittedName>
</protein>
<dbReference type="InterPro" id="IPR050272">
    <property type="entry name" value="Isochorismatase-like_hydrls"/>
</dbReference>
<dbReference type="Gene3D" id="3.40.50.850">
    <property type="entry name" value="Isochorismatase-like"/>
    <property type="match status" value="1"/>
</dbReference>
<dbReference type="InterPro" id="IPR000868">
    <property type="entry name" value="Isochorismatase-like_dom"/>
</dbReference>
<reference evidence="4 5" key="1">
    <citation type="submission" date="2019-09" db="EMBL/GenBank/DDBJ databases">
        <title>Draft genome of the ectomycorrhizal ascomycete Sphaerosporella brunnea.</title>
        <authorList>
            <consortium name="DOE Joint Genome Institute"/>
            <person name="Benucci G.M."/>
            <person name="Marozzi G."/>
            <person name="Antonielli L."/>
            <person name="Sanchez S."/>
            <person name="Marco P."/>
            <person name="Wang X."/>
            <person name="Falini L.B."/>
            <person name="Barry K."/>
            <person name="Haridas S."/>
            <person name="Lipzen A."/>
            <person name="Labutti K."/>
            <person name="Grigoriev I.V."/>
            <person name="Murat C."/>
            <person name="Martin F."/>
            <person name="Albertini E."/>
            <person name="Donnini D."/>
            <person name="Bonito G."/>
        </authorList>
    </citation>
    <scope>NUCLEOTIDE SEQUENCE [LARGE SCALE GENOMIC DNA]</scope>
    <source>
        <strain evidence="4 5">Sb_GMNB300</strain>
    </source>
</reference>
<dbReference type="PANTHER" id="PTHR43540:SF15">
    <property type="entry name" value="BLR5631 PROTEIN"/>
    <property type="match status" value="1"/>
</dbReference>
<name>A0A5J5FC46_9PEZI</name>
<evidence type="ECO:0000313" key="5">
    <source>
        <dbReference type="Proteomes" id="UP000326924"/>
    </source>
</evidence>
<comment type="caution">
    <text evidence="4">The sequence shown here is derived from an EMBL/GenBank/DDBJ whole genome shotgun (WGS) entry which is preliminary data.</text>
</comment>
<dbReference type="PANTHER" id="PTHR43540">
    <property type="entry name" value="PEROXYUREIDOACRYLATE/UREIDOACRYLATE AMIDOHYDROLASE-RELATED"/>
    <property type="match status" value="1"/>
</dbReference>
<gene>
    <name evidence="4" type="ORF">FN846DRAFT_924662</name>
</gene>
<dbReference type="OrthoDB" id="245563at2759"/>
<evidence type="ECO:0000256" key="1">
    <source>
        <dbReference type="ARBA" id="ARBA00006336"/>
    </source>
</evidence>
<accession>A0A5J5FC46</accession>
<dbReference type="AlphaFoldDB" id="A0A5J5FC46"/>
<feature type="domain" description="Isochorismatase-like" evidence="3">
    <location>
        <begin position="20"/>
        <end position="187"/>
    </location>
</feature>
<evidence type="ECO:0000256" key="2">
    <source>
        <dbReference type="ARBA" id="ARBA00022801"/>
    </source>
</evidence>
<organism evidence="4 5">
    <name type="scientific">Sphaerosporella brunnea</name>
    <dbReference type="NCBI Taxonomy" id="1250544"/>
    <lineage>
        <taxon>Eukaryota</taxon>
        <taxon>Fungi</taxon>
        <taxon>Dikarya</taxon>
        <taxon>Ascomycota</taxon>
        <taxon>Pezizomycotina</taxon>
        <taxon>Pezizomycetes</taxon>
        <taxon>Pezizales</taxon>
        <taxon>Pyronemataceae</taxon>
        <taxon>Sphaerosporella</taxon>
    </lineage>
</organism>
<proteinExistence type="inferred from homology"/>
<dbReference type="InParanoid" id="A0A5J5FC46"/>
<dbReference type="Pfam" id="PF00857">
    <property type="entry name" value="Isochorismatase"/>
    <property type="match status" value="1"/>
</dbReference>
<dbReference type="EMBL" id="VXIS01000001">
    <property type="protein sequence ID" value="KAA8915052.1"/>
    <property type="molecule type" value="Genomic_DNA"/>
</dbReference>
<sequence length="190" mass="20357">MTSFRSILAIPPSTATTRDSVLLLVDIQNEYAHGKLQIHNFVTSATASAQLLERYRAAGGDIIHIHHHTSPDAPVFTVGTELAEPWKGVAPKEGEKVIKKPAPISFTGTNLEELINATGKKKLVVVGYMAHVCISGTVRVAFEKGYDVIVPSDCVGDRHIPGADAETLVKVALAEMADAFSTVVESKDIV</sequence>
<evidence type="ECO:0000259" key="3">
    <source>
        <dbReference type="Pfam" id="PF00857"/>
    </source>
</evidence>
<keyword evidence="5" id="KW-1185">Reference proteome</keyword>
<evidence type="ECO:0000313" key="4">
    <source>
        <dbReference type="EMBL" id="KAA8915052.1"/>
    </source>
</evidence>
<keyword evidence="2 4" id="KW-0378">Hydrolase</keyword>
<dbReference type="GO" id="GO:0016787">
    <property type="term" value="F:hydrolase activity"/>
    <property type="evidence" value="ECO:0007669"/>
    <property type="project" value="UniProtKB-KW"/>
</dbReference>
<dbReference type="InterPro" id="IPR036380">
    <property type="entry name" value="Isochorismatase-like_sf"/>
</dbReference>
<comment type="similarity">
    <text evidence="1">Belongs to the isochorismatase family.</text>
</comment>
<dbReference type="SUPFAM" id="SSF52499">
    <property type="entry name" value="Isochorismatase-like hydrolases"/>
    <property type="match status" value="1"/>
</dbReference>